<evidence type="ECO:0000313" key="2">
    <source>
        <dbReference type="EMBL" id="GAA1768058.1"/>
    </source>
</evidence>
<evidence type="ECO:0000313" key="3">
    <source>
        <dbReference type="Proteomes" id="UP001501204"/>
    </source>
</evidence>
<organism evidence="2 3">
    <name type="scientific">Kocuria aegyptia</name>
    <dbReference type="NCBI Taxonomy" id="330943"/>
    <lineage>
        <taxon>Bacteria</taxon>
        <taxon>Bacillati</taxon>
        <taxon>Actinomycetota</taxon>
        <taxon>Actinomycetes</taxon>
        <taxon>Micrococcales</taxon>
        <taxon>Micrococcaceae</taxon>
        <taxon>Kocuria</taxon>
    </lineage>
</organism>
<dbReference type="EMBL" id="BAAAOA010000036">
    <property type="protein sequence ID" value="GAA1768058.1"/>
    <property type="molecule type" value="Genomic_DNA"/>
</dbReference>
<protein>
    <submittedName>
        <fullName evidence="2">Uncharacterized protein</fullName>
    </submittedName>
</protein>
<evidence type="ECO:0000256" key="1">
    <source>
        <dbReference type="SAM" id="MobiDB-lite"/>
    </source>
</evidence>
<comment type="caution">
    <text evidence="2">The sequence shown here is derived from an EMBL/GenBank/DDBJ whole genome shotgun (WGS) entry which is preliminary data.</text>
</comment>
<keyword evidence="3" id="KW-1185">Reference proteome</keyword>
<accession>A0ABP4X1M2</accession>
<proteinExistence type="predicted"/>
<gene>
    <name evidence="2" type="ORF">GCM10009767_28000</name>
</gene>
<sequence>MKDPFRKTDNGGLTTRADEKKHPVLESTRKLCNTIRDVRFRVSHVIASVKGSRQYDTGNLQYVAL</sequence>
<name>A0ABP4X1M2_9MICC</name>
<reference evidence="3" key="1">
    <citation type="journal article" date="2019" name="Int. J. Syst. Evol. Microbiol.">
        <title>The Global Catalogue of Microorganisms (GCM) 10K type strain sequencing project: providing services to taxonomists for standard genome sequencing and annotation.</title>
        <authorList>
            <consortium name="The Broad Institute Genomics Platform"/>
            <consortium name="The Broad Institute Genome Sequencing Center for Infectious Disease"/>
            <person name="Wu L."/>
            <person name="Ma J."/>
        </authorList>
    </citation>
    <scope>NUCLEOTIDE SEQUENCE [LARGE SCALE GENOMIC DNA]</scope>
    <source>
        <strain evidence="3">JCM 14735</strain>
    </source>
</reference>
<dbReference type="Proteomes" id="UP001501204">
    <property type="component" value="Unassembled WGS sequence"/>
</dbReference>
<feature type="region of interest" description="Disordered" evidence="1">
    <location>
        <begin position="1"/>
        <end position="21"/>
    </location>
</feature>